<evidence type="ECO:0000313" key="2">
    <source>
        <dbReference type="Proteomes" id="UP000035721"/>
    </source>
</evidence>
<reference evidence="1 2" key="1">
    <citation type="journal article" date="2013" name="ISME J.">
        <title>A metabolic model for members of the genus Tetrasphaera involved in enhanced biological phosphorus removal.</title>
        <authorList>
            <person name="Kristiansen R."/>
            <person name="Nguyen H.T.T."/>
            <person name="Saunders A.M."/>
            <person name="Nielsen J.L."/>
            <person name="Wimmer R."/>
            <person name="Le V.Q."/>
            <person name="McIlroy S.J."/>
            <person name="Petrovski S."/>
            <person name="Seviour R.J."/>
            <person name="Calteau A."/>
            <person name="Nielsen K.L."/>
            <person name="Nielsen P.H."/>
        </authorList>
    </citation>
    <scope>NUCLEOTIDE SEQUENCE [LARGE SCALE GENOMIC DNA]</scope>
    <source>
        <strain evidence="1 2">T1-X7</strain>
    </source>
</reference>
<evidence type="ECO:0008006" key="3">
    <source>
        <dbReference type="Google" id="ProtNLM"/>
    </source>
</evidence>
<name>A0A077M0A1_9MICO</name>
<evidence type="ECO:0000313" key="1">
    <source>
        <dbReference type="EMBL" id="CCH77640.1"/>
    </source>
</evidence>
<gene>
    <name evidence="1" type="ORF">BN12_210008</name>
</gene>
<sequence>MGGCVERSVGGSVNSWRDSNGQEIDAIVNVRDNTWGAFEIKLGHDAVDKAAESLLRFAAKVDASRHGEPAFLGVIIGNGSYAYRREDGVHVIPIGCLGP</sequence>
<comment type="caution">
    <text evidence="1">The sequence shown here is derived from an EMBL/GenBank/DDBJ whole genome shotgun (WGS) entry which is preliminary data.</text>
</comment>
<proteinExistence type="predicted"/>
<dbReference type="AlphaFoldDB" id="A0A077M0A1"/>
<keyword evidence="2" id="KW-1185">Reference proteome</keyword>
<accession>A0A077M0A1</accession>
<dbReference type="Proteomes" id="UP000035721">
    <property type="component" value="Unassembled WGS sequence"/>
</dbReference>
<organism evidence="1 2">
    <name type="scientific">Nostocoides japonicum T1-X7</name>
    <dbReference type="NCBI Taxonomy" id="1194083"/>
    <lineage>
        <taxon>Bacteria</taxon>
        <taxon>Bacillati</taxon>
        <taxon>Actinomycetota</taxon>
        <taxon>Actinomycetes</taxon>
        <taxon>Micrococcales</taxon>
        <taxon>Intrasporangiaceae</taxon>
        <taxon>Nostocoides</taxon>
    </lineage>
</organism>
<dbReference type="EMBL" id="CAJB01000124">
    <property type="protein sequence ID" value="CCH77640.1"/>
    <property type="molecule type" value="Genomic_DNA"/>
</dbReference>
<protein>
    <recommendedName>
        <fullName evidence="3">DUF4143 domain-containing protein</fullName>
    </recommendedName>
</protein>